<organism evidence="2 3">
    <name type="scientific">Trametes cubensis</name>
    <dbReference type="NCBI Taxonomy" id="1111947"/>
    <lineage>
        <taxon>Eukaryota</taxon>
        <taxon>Fungi</taxon>
        <taxon>Dikarya</taxon>
        <taxon>Basidiomycota</taxon>
        <taxon>Agaricomycotina</taxon>
        <taxon>Agaricomycetes</taxon>
        <taxon>Polyporales</taxon>
        <taxon>Polyporaceae</taxon>
        <taxon>Trametes</taxon>
    </lineage>
</organism>
<name>A0AAD7TSC2_9APHY</name>
<evidence type="ECO:0008006" key="4">
    <source>
        <dbReference type="Google" id="ProtNLM"/>
    </source>
</evidence>
<dbReference type="Proteomes" id="UP001215151">
    <property type="component" value="Unassembled WGS sequence"/>
</dbReference>
<gene>
    <name evidence="2" type="ORF">ONZ51_g6891</name>
</gene>
<dbReference type="PANTHER" id="PTHR33112:SF16">
    <property type="entry name" value="HETEROKARYON INCOMPATIBILITY DOMAIN-CONTAINING PROTEIN"/>
    <property type="match status" value="1"/>
</dbReference>
<dbReference type="EMBL" id="JAPEVG010000173">
    <property type="protein sequence ID" value="KAJ8474943.1"/>
    <property type="molecule type" value="Genomic_DNA"/>
</dbReference>
<reference evidence="2" key="1">
    <citation type="submission" date="2022-11" db="EMBL/GenBank/DDBJ databases">
        <title>Genome Sequence of Cubamyces cubensis.</title>
        <authorList>
            <person name="Buettner E."/>
        </authorList>
    </citation>
    <scope>NUCLEOTIDE SEQUENCE</scope>
    <source>
        <strain evidence="2">MPL-01</strain>
    </source>
</reference>
<accession>A0AAD7TSC2</accession>
<proteinExistence type="predicted"/>
<evidence type="ECO:0000313" key="3">
    <source>
        <dbReference type="Proteomes" id="UP001215151"/>
    </source>
</evidence>
<sequence length="424" mass="48234">MTRELASMRDVYRHAYLTIDAASAASVADGFLQDRQPLDQEAMLPWIRPDGQIGMVYLVVRDPYNDSPNPDVLTCGWDQTSYTNTRAWCLQEALLSTRSLVFTPETVQLRCHSGTRNIGGAKHRADGDLCRLPDAIFHPEQLVAHGSEEWRSTRKSWCGAVEDYSRRSLSDPSDKLVACAGLAEMFARVLRSEYLAGLWRDSLLRDLLWERCLYSDRQTLGPEPSGHPRGYRAPSWSWASTDVAVNFMTSSNGEPLVEVVECTVTLKDKTLLPFGPVIDGSLVLRTRWRLHPCKKHTERPQGRRKTTQLQSRRAEQLSHSIDQENSDDKDSFLSSTRRNPELCDATFDCEDDIEAEDLWILPILRQHHTIAMSGLILRVARIEQDPQGNPRVLYRRVGSWAAYRYNRGLKGLGVSDEWYEVTLI</sequence>
<dbReference type="PANTHER" id="PTHR33112">
    <property type="entry name" value="DOMAIN PROTEIN, PUTATIVE-RELATED"/>
    <property type="match status" value="1"/>
</dbReference>
<keyword evidence="3" id="KW-1185">Reference proteome</keyword>
<evidence type="ECO:0000256" key="1">
    <source>
        <dbReference type="SAM" id="MobiDB-lite"/>
    </source>
</evidence>
<protein>
    <recommendedName>
        <fullName evidence="4">Heterokaryon incompatibility domain-containing protein</fullName>
    </recommendedName>
</protein>
<comment type="caution">
    <text evidence="2">The sequence shown here is derived from an EMBL/GenBank/DDBJ whole genome shotgun (WGS) entry which is preliminary data.</text>
</comment>
<feature type="region of interest" description="Disordered" evidence="1">
    <location>
        <begin position="295"/>
        <end position="335"/>
    </location>
</feature>
<evidence type="ECO:0000313" key="2">
    <source>
        <dbReference type="EMBL" id="KAJ8474943.1"/>
    </source>
</evidence>
<feature type="compositionally biased region" description="Basic residues" evidence="1">
    <location>
        <begin position="295"/>
        <end position="306"/>
    </location>
</feature>
<dbReference type="AlphaFoldDB" id="A0AAD7TSC2"/>